<feature type="signal peptide" evidence="1">
    <location>
        <begin position="1"/>
        <end position="27"/>
    </location>
</feature>
<dbReference type="InterPro" id="IPR007863">
    <property type="entry name" value="Peptidase_M16_C"/>
</dbReference>
<dbReference type="GO" id="GO:0046872">
    <property type="term" value="F:metal ion binding"/>
    <property type="evidence" value="ECO:0007669"/>
    <property type="project" value="InterPro"/>
</dbReference>
<sequence length="457" mass="49652">MNRRVRLALLSLASILCIALAPRTTIAAFAPDTLTDSTWTARWKLANGLDVSVRDIPGCPAVAMVMAFRAGRDLDPKGREGLADLAAEVYFTGPTGVAPERTRKDLDSIRPLGWNLQVTPRFSLIAEVARKEQFPAVLREMAARLAGVTVTDSLMAHARRTVNAEQAQKYLVQPDLTLYNRLRDVALGLGDAALLQRVSGRATASVTAAEMHGRLKTLYVPANATLALAGDFAGVDLPALMRNLFGAIPAGAEAAEPPPPHLTATKRVIPRPGLAAPLGVAGVIAPAITDSLSPDFYMNCLLIGHYCEDRWGPAQPPIVTRFKYSIFADPQLAQFFPPVRTDENDADQLGVGLQDGIEILATTIIEPRTYHEIRVNHQWVLGGPLSPGLVQRCREHPGTLFTIANTLAVRALWGDAAFWKRYLDRFMSPSITGGGTWTAYFQSPDNIVRMLLVPAKR</sequence>
<feature type="domain" description="Peptidase M16 C-terminal" evidence="2">
    <location>
        <begin position="205"/>
        <end position="271"/>
    </location>
</feature>
<keyword evidence="1" id="KW-0732">Signal</keyword>
<accession>A0A9D6L7X1</accession>
<dbReference type="AlphaFoldDB" id="A0A9D6L7X1"/>
<dbReference type="Pfam" id="PF05193">
    <property type="entry name" value="Peptidase_M16_C"/>
    <property type="match status" value="1"/>
</dbReference>
<evidence type="ECO:0000313" key="3">
    <source>
        <dbReference type="EMBL" id="MBI3539494.1"/>
    </source>
</evidence>
<feature type="chain" id="PRO_5038963837" evidence="1">
    <location>
        <begin position="28"/>
        <end position="457"/>
    </location>
</feature>
<evidence type="ECO:0000259" key="2">
    <source>
        <dbReference type="Pfam" id="PF05193"/>
    </source>
</evidence>
<dbReference type="Gene3D" id="3.30.830.10">
    <property type="entry name" value="Metalloenzyme, LuxS/M16 peptidase-like"/>
    <property type="match status" value="1"/>
</dbReference>
<protein>
    <submittedName>
        <fullName evidence="3">Insulinase family protein</fullName>
    </submittedName>
</protein>
<dbReference type="Proteomes" id="UP000807850">
    <property type="component" value="Unassembled WGS sequence"/>
</dbReference>
<name>A0A9D6L7X1_UNCEI</name>
<gene>
    <name evidence="3" type="ORF">HY076_04395</name>
</gene>
<organism evidence="3 4">
    <name type="scientific">Eiseniibacteriota bacterium</name>
    <dbReference type="NCBI Taxonomy" id="2212470"/>
    <lineage>
        <taxon>Bacteria</taxon>
        <taxon>Candidatus Eiseniibacteriota</taxon>
    </lineage>
</organism>
<dbReference type="InterPro" id="IPR011249">
    <property type="entry name" value="Metalloenz_LuxS/M16"/>
</dbReference>
<proteinExistence type="predicted"/>
<comment type="caution">
    <text evidence="3">The sequence shown here is derived from an EMBL/GenBank/DDBJ whole genome shotgun (WGS) entry which is preliminary data.</text>
</comment>
<reference evidence="3" key="1">
    <citation type="submission" date="2020-07" db="EMBL/GenBank/DDBJ databases">
        <title>Huge and variable diversity of episymbiotic CPR bacteria and DPANN archaea in groundwater ecosystems.</title>
        <authorList>
            <person name="He C.Y."/>
            <person name="Keren R."/>
            <person name="Whittaker M."/>
            <person name="Farag I.F."/>
            <person name="Doudna J."/>
            <person name="Cate J.H.D."/>
            <person name="Banfield J.F."/>
        </authorList>
    </citation>
    <scope>NUCLEOTIDE SEQUENCE</scope>
    <source>
        <strain evidence="3">NC_groundwater_928_Pr1_S-0.2um_72_17</strain>
    </source>
</reference>
<evidence type="ECO:0000256" key="1">
    <source>
        <dbReference type="SAM" id="SignalP"/>
    </source>
</evidence>
<evidence type="ECO:0000313" key="4">
    <source>
        <dbReference type="Proteomes" id="UP000807850"/>
    </source>
</evidence>
<dbReference type="EMBL" id="JACQAY010000136">
    <property type="protein sequence ID" value="MBI3539494.1"/>
    <property type="molecule type" value="Genomic_DNA"/>
</dbReference>
<dbReference type="SUPFAM" id="SSF63411">
    <property type="entry name" value="LuxS/MPP-like metallohydrolase"/>
    <property type="match status" value="1"/>
</dbReference>